<protein>
    <recommendedName>
        <fullName evidence="12">G-protein coupled receptors family 1 profile domain-containing protein</fullName>
    </recommendedName>
</protein>
<feature type="compositionally biased region" description="Basic and acidic residues" evidence="10">
    <location>
        <begin position="551"/>
        <end position="575"/>
    </location>
</feature>
<comment type="caution">
    <text evidence="13">The sequence shown here is derived from an EMBL/GenBank/DDBJ whole genome shotgun (WGS) entry which is preliminary data.</text>
</comment>
<dbReference type="PRINTS" id="PR00237">
    <property type="entry name" value="GPCRRHODOPSN"/>
</dbReference>
<dbReference type="PANTHER" id="PTHR45695">
    <property type="entry name" value="LEUCOKININ RECEPTOR-RELATED"/>
    <property type="match status" value="1"/>
</dbReference>
<dbReference type="SUPFAM" id="SSF81321">
    <property type="entry name" value="Family A G protein-coupled receptor-like"/>
    <property type="match status" value="1"/>
</dbReference>
<evidence type="ECO:0000256" key="2">
    <source>
        <dbReference type="ARBA" id="ARBA00010663"/>
    </source>
</evidence>
<reference evidence="13" key="1">
    <citation type="journal article" date="2020" name="J Insects Food Feed">
        <title>The yellow mealworm (Tenebrio molitor) genome: a resource for the emerging insects as food and feed industry.</title>
        <authorList>
            <person name="Eriksson T."/>
            <person name="Andere A."/>
            <person name="Kelstrup H."/>
            <person name="Emery V."/>
            <person name="Picard C."/>
        </authorList>
    </citation>
    <scope>NUCLEOTIDE SEQUENCE</scope>
    <source>
        <strain evidence="13">Stoneville</strain>
        <tissue evidence="13">Whole head</tissue>
    </source>
</reference>
<dbReference type="GO" id="GO:0008188">
    <property type="term" value="F:neuropeptide receptor activity"/>
    <property type="evidence" value="ECO:0007669"/>
    <property type="project" value="TreeGrafter"/>
</dbReference>
<dbReference type="Gene3D" id="1.20.1070.10">
    <property type="entry name" value="Rhodopsin 7-helix transmembrane proteins"/>
    <property type="match status" value="1"/>
</dbReference>
<dbReference type="GO" id="GO:0005886">
    <property type="term" value="C:plasma membrane"/>
    <property type="evidence" value="ECO:0007669"/>
    <property type="project" value="TreeGrafter"/>
</dbReference>
<evidence type="ECO:0000256" key="5">
    <source>
        <dbReference type="ARBA" id="ARBA00023040"/>
    </source>
</evidence>
<dbReference type="EMBL" id="JABDTM020028716">
    <property type="protein sequence ID" value="KAH0808495.1"/>
    <property type="molecule type" value="Genomic_DNA"/>
</dbReference>
<proteinExistence type="inferred from homology"/>
<feature type="compositionally biased region" description="Basic and acidic residues" evidence="10">
    <location>
        <begin position="513"/>
        <end position="541"/>
    </location>
</feature>
<keyword evidence="4 11" id="KW-1133">Transmembrane helix</keyword>
<evidence type="ECO:0000256" key="9">
    <source>
        <dbReference type="RuleBase" id="RU000688"/>
    </source>
</evidence>
<evidence type="ECO:0000256" key="8">
    <source>
        <dbReference type="ARBA" id="ARBA00023224"/>
    </source>
</evidence>
<dbReference type="InterPro" id="IPR000276">
    <property type="entry name" value="GPCR_Rhodpsn"/>
</dbReference>
<name>A0A8J6GYK2_TENMO</name>
<feature type="transmembrane region" description="Helical" evidence="11">
    <location>
        <begin position="291"/>
        <end position="310"/>
    </location>
</feature>
<comment type="similarity">
    <text evidence="2 9">Belongs to the G-protein coupled receptor 1 family.</text>
</comment>
<evidence type="ECO:0000256" key="6">
    <source>
        <dbReference type="ARBA" id="ARBA00023136"/>
    </source>
</evidence>
<sequence length="750" mass="85783">MYITMVGMGIKFDWGRTCNSGAAVRQVGHQRAPKNGDLLSDPEAIWFSRISVSKWGGKMDPVNISMDYDLTTIDPERAYTPYDQRPETYIVPVVFFIIFVVGVLGNGTLVVIFLRHRAMRNVPNTYIFSLALADLLVITTCVPFTSILYTLESWPWGVVMCKVSETSKLISIGVSVFTLTALSAERYCAIVNPLRRLQTKPMTVISAGIIWLLATLLALPDAICSRLAEVYLEATDHKLGKFCGGSFRRVLPAPNICDWFCRNKTIVICYPFPNITNEKLYAKYNIALKSLIYYFIPLCIIAGFYVLMAIRLHASANEMPGEVRGAQSVAQAKARRHVARMVLIFVFCKSLEVTVSDMCCSKMFFICFLPQHVFMLWFHFYPNADEAYNDWWHVLRMIGFCLRALGTGTFLSTELSKVSSFWLNRGLFVTCNRLYGGRLCGDITLIRLKLLCHKGIARGFLNSCVNPVALYCVSGVFRAHFNRYLCCQDPRWPRNAMSAANCETSFNSTYRRHTQEDALRLSSQKKRENSRRDDDRESEHIQKKHHRQEKHPRFQPDKSGHIKQERTERNRHEELADTPFGDANGQGRFLQLRGGQSGGREKSRLRVCEEEERSGSLNFLCVDRRQLDLPCRRLYRQHSKLNLSRIRFDFWSEVVKSMKRLKRDGKAKSGHKRIRHVRSGDRVTDMLKLCLQKVCELQADLERSEEVHDPEAAGYAACAMEAVRFLTSQGLPPDHPIVKGLTEKLLQNRE</sequence>
<keyword evidence="3 9" id="KW-0812">Transmembrane</keyword>
<feature type="compositionally biased region" description="Low complexity" evidence="10">
    <location>
        <begin position="585"/>
        <end position="594"/>
    </location>
</feature>
<dbReference type="Proteomes" id="UP000719412">
    <property type="component" value="Unassembled WGS sequence"/>
</dbReference>
<keyword evidence="5 9" id="KW-0297">G-protein coupled receptor</keyword>
<accession>A0A8J6GYK2</accession>
<gene>
    <name evidence="13" type="ORF">GEV33_014295</name>
</gene>
<dbReference type="PANTHER" id="PTHR45695:SF24">
    <property type="entry name" value="NEUROPEPTIDE CCHAMIDE-2 RECEPTOR"/>
    <property type="match status" value="1"/>
</dbReference>
<dbReference type="CDD" id="cd15927">
    <property type="entry name" value="7tmA_Bombesin_R-like"/>
    <property type="match status" value="1"/>
</dbReference>
<evidence type="ECO:0000256" key="1">
    <source>
        <dbReference type="ARBA" id="ARBA00004141"/>
    </source>
</evidence>
<feature type="transmembrane region" description="Helical" evidence="11">
    <location>
        <begin position="169"/>
        <end position="189"/>
    </location>
</feature>
<evidence type="ECO:0000256" key="10">
    <source>
        <dbReference type="SAM" id="MobiDB-lite"/>
    </source>
</evidence>
<keyword evidence="7 9" id="KW-0675">Receptor</keyword>
<reference evidence="13" key="2">
    <citation type="submission" date="2021-08" db="EMBL/GenBank/DDBJ databases">
        <authorList>
            <person name="Eriksson T."/>
        </authorList>
    </citation>
    <scope>NUCLEOTIDE SEQUENCE</scope>
    <source>
        <strain evidence="13">Stoneville</strain>
        <tissue evidence="13">Whole head</tissue>
    </source>
</reference>
<dbReference type="InterPro" id="IPR017452">
    <property type="entry name" value="GPCR_Rhodpsn_7TM"/>
</dbReference>
<comment type="subcellular location">
    <subcellularLocation>
        <location evidence="1">Membrane</location>
        <topology evidence="1">Multi-pass membrane protein</topology>
    </subcellularLocation>
</comment>
<evidence type="ECO:0000259" key="12">
    <source>
        <dbReference type="PROSITE" id="PS50262"/>
    </source>
</evidence>
<keyword evidence="6 11" id="KW-0472">Membrane</keyword>
<organism evidence="13 14">
    <name type="scientific">Tenebrio molitor</name>
    <name type="common">Yellow mealworm beetle</name>
    <dbReference type="NCBI Taxonomy" id="7067"/>
    <lineage>
        <taxon>Eukaryota</taxon>
        <taxon>Metazoa</taxon>
        <taxon>Ecdysozoa</taxon>
        <taxon>Arthropoda</taxon>
        <taxon>Hexapoda</taxon>
        <taxon>Insecta</taxon>
        <taxon>Pterygota</taxon>
        <taxon>Neoptera</taxon>
        <taxon>Endopterygota</taxon>
        <taxon>Coleoptera</taxon>
        <taxon>Polyphaga</taxon>
        <taxon>Cucujiformia</taxon>
        <taxon>Tenebrionidae</taxon>
        <taxon>Tenebrio</taxon>
    </lineage>
</organism>
<dbReference type="PROSITE" id="PS00237">
    <property type="entry name" value="G_PROTEIN_RECEP_F1_1"/>
    <property type="match status" value="1"/>
</dbReference>
<dbReference type="PROSITE" id="PS50262">
    <property type="entry name" value="G_PROTEIN_RECEP_F1_2"/>
    <property type="match status" value="1"/>
</dbReference>
<evidence type="ECO:0000256" key="7">
    <source>
        <dbReference type="ARBA" id="ARBA00023170"/>
    </source>
</evidence>
<dbReference type="AlphaFoldDB" id="A0A8J6GYK2"/>
<keyword evidence="14" id="KW-1185">Reference proteome</keyword>
<evidence type="ECO:0000313" key="13">
    <source>
        <dbReference type="EMBL" id="KAH0808495.1"/>
    </source>
</evidence>
<evidence type="ECO:0000256" key="11">
    <source>
        <dbReference type="SAM" id="Phobius"/>
    </source>
</evidence>
<keyword evidence="8 9" id="KW-0807">Transducer</keyword>
<feature type="region of interest" description="Disordered" evidence="10">
    <location>
        <begin position="513"/>
        <end position="598"/>
    </location>
</feature>
<evidence type="ECO:0000313" key="14">
    <source>
        <dbReference type="Proteomes" id="UP000719412"/>
    </source>
</evidence>
<dbReference type="Pfam" id="PF00001">
    <property type="entry name" value="7tm_1"/>
    <property type="match status" value="1"/>
</dbReference>
<feature type="transmembrane region" description="Helical" evidence="11">
    <location>
        <begin position="89"/>
        <end position="114"/>
    </location>
</feature>
<evidence type="ECO:0000256" key="4">
    <source>
        <dbReference type="ARBA" id="ARBA00022989"/>
    </source>
</evidence>
<evidence type="ECO:0000256" key="3">
    <source>
        <dbReference type="ARBA" id="ARBA00022692"/>
    </source>
</evidence>
<feature type="transmembrane region" description="Helical" evidence="11">
    <location>
        <begin position="126"/>
        <end position="149"/>
    </location>
</feature>
<feature type="domain" description="G-protein coupled receptors family 1 profile" evidence="12">
    <location>
        <begin position="105"/>
        <end position="348"/>
    </location>
</feature>